<keyword evidence="2" id="KW-1185">Reference proteome</keyword>
<organism evidence="1 2">
    <name type="scientific">Biomaibacter acetigenes</name>
    <dbReference type="NCBI Taxonomy" id="2316383"/>
    <lineage>
        <taxon>Bacteria</taxon>
        <taxon>Bacillati</taxon>
        <taxon>Bacillota</taxon>
        <taxon>Clostridia</taxon>
        <taxon>Thermosediminibacterales</taxon>
        <taxon>Tepidanaerobacteraceae</taxon>
        <taxon>Biomaibacter</taxon>
    </lineage>
</organism>
<dbReference type="AlphaFoldDB" id="A0A3G2R697"/>
<evidence type="ECO:0000313" key="1">
    <source>
        <dbReference type="EMBL" id="AYO30931.1"/>
    </source>
</evidence>
<gene>
    <name evidence="1" type="ORF">D2962_10165</name>
</gene>
<dbReference type="Proteomes" id="UP000280960">
    <property type="component" value="Chromosome"/>
</dbReference>
<accession>A0A3G2R697</accession>
<protein>
    <submittedName>
        <fullName evidence="1">Uncharacterized protein</fullName>
    </submittedName>
</protein>
<proteinExistence type="predicted"/>
<reference evidence="1 2" key="1">
    <citation type="submission" date="2018-10" db="EMBL/GenBank/DDBJ databases">
        <authorList>
            <person name="Zhang X."/>
        </authorList>
    </citation>
    <scope>NUCLEOTIDE SEQUENCE [LARGE SCALE GENOMIC DNA]</scope>
    <source>
        <strain evidence="1 2">SK-G1</strain>
    </source>
</reference>
<dbReference type="KEGG" id="bacg:D2962_10165"/>
<sequence length="66" mass="7593">MLEVRHRIKTLFYGVAGLQYPPPVGPRPSVGPRSPMDFQRVLKTGFALYFFVPKIYYTDVDFLKNG</sequence>
<evidence type="ECO:0000313" key="2">
    <source>
        <dbReference type="Proteomes" id="UP000280960"/>
    </source>
</evidence>
<dbReference type="EMBL" id="CP033169">
    <property type="protein sequence ID" value="AYO30931.1"/>
    <property type="molecule type" value="Genomic_DNA"/>
</dbReference>
<name>A0A3G2R697_9FIRM</name>